<protein>
    <recommendedName>
        <fullName evidence="3">DUF3850 domain-containing protein</fullName>
    </recommendedName>
</protein>
<proteinExistence type="predicted"/>
<dbReference type="EMBL" id="JACXLC010000001">
    <property type="protein sequence ID" value="MBD2842692.1"/>
    <property type="molecule type" value="Genomic_DNA"/>
</dbReference>
<evidence type="ECO:0000313" key="2">
    <source>
        <dbReference type="Proteomes" id="UP000635384"/>
    </source>
</evidence>
<accession>A0ABR8KTD6</accession>
<gene>
    <name evidence="1" type="ORF">IB285_10530</name>
</gene>
<evidence type="ECO:0000313" key="1">
    <source>
        <dbReference type="EMBL" id="MBD2842692.1"/>
    </source>
</evidence>
<dbReference type="RefSeq" id="WP_190788135.1">
    <property type="nucleotide sequence ID" value="NZ_JACXLC010000001.1"/>
</dbReference>
<evidence type="ECO:0008006" key="3">
    <source>
        <dbReference type="Google" id="ProtNLM"/>
    </source>
</evidence>
<dbReference type="Proteomes" id="UP000635384">
    <property type="component" value="Unassembled WGS sequence"/>
</dbReference>
<sequence length="130" mass="14719">MFRGILHWLLGNQAVPSRQPDVPKVIDRRGLNEDWQAGDLALCLCHDLTPVPDGRVPRRGQIYRVRSIIEGSPQGDDGVLYTALVLDGFPLISGWWCSHFCKVRPEENAADLSECEQLRDLVKRHEMETA</sequence>
<keyword evidence="2" id="KW-1185">Reference proteome</keyword>
<organism evidence="1 2">
    <name type="scientific">Erythrobacter rubeus</name>
    <dbReference type="NCBI Taxonomy" id="2760803"/>
    <lineage>
        <taxon>Bacteria</taxon>
        <taxon>Pseudomonadati</taxon>
        <taxon>Pseudomonadota</taxon>
        <taxon>Alphaproteobacteria</taxon>
        <taxon>Sphingomonadales</taxon>
        <taxon>Erythrobacteraceae</taxon>
        <taxon>Erythrobacter/Porphyrobacter group</taxon>
        <taxon>Erythrobacter</taxon>
    </lineage>
</organism>
<reference evidence="1 2" key="1">
    <citation type="submission" date="2020-09" db="EMBL/GenBank/DDBJ databases">
        <authorList>
            <person name="Yoon J.-W."/>
        </authorList>
    </citation>
    <scope>NUCLEOTIDE SEQUENCE [LARGE SCALE GENOMIC DNA]</scope>
    <source>
        <strain evidence="1 2">KMU-140</strain>
    </source>
</reference>
<name>A0ABR8KTD6_9SPHN</name>
<comment type="caution">
    <text evidence="1">The sequence shown here is derived from an EMBL/GenBank/DDBJ whole genome shotgun (WGS) entry which is preliminary data.</text>
</comment>